<dbReference type="RefSeq" id="XP_052946366.1">
    <property type="nucleotide sequence ID" value="XM_053087169.1"/>
</dbReference>
<comment type="caution">
    <text evidence="2">The sequence shown here is derived from an EMBL/GenBank/DDBJ whole genome shotgun (WGS) entry which is preliminary data.</text>
</comment>
<dbReference type="GO" id="GO:0003824">
    <property type="term" value="F:catalytic activity"/>
    <property type="evidence" value="ECO:0007669"/>
    <property type="project" value="UniProtKB-ARBA"/>
</dbReference>
<dbReference type="GO" id="GO:0005975">
    <property type="term" value="P:carbohydrate metabolic process"/>
    <property type="evidence" value="ECO:0007669"/>
    <property type="project" value="InterPro"/>
</dbReference>
<dbReference type="InterPro" id="IPR012341">
    <property type="entry name" value="6hp_glycosidase-like_sf"/>
</dbReference>
<dbReference type="InterPro" id="IPR036249">
    <property type="entry name" value="Thioredoxin-like_sf"/>
</dbReference>
<dbReference type="InterPro" id="IPR024705">
    <property type="entry name" value="Ssp411"/>
</dbReference>
<dbReference type="Proteomes" id="UP001164286">
    <property type="component" value="Unassembled WGS sequence"/>
</dbReference>
<dbReference type="PANTHER" id="PTHR42899:SF1">
    <property type="entry name" value="SPERMATOGENESIS-ASSOCIATED PROTEIN 20"/>
    <property type="match status" value="1"/>
</dbReference>
<evidence type="ECO:0000313" key="3">
    <source>
        <dbReference type="Proteomes" id="UP001164286"/>
    </source>
</evidence>
<protein>
    <recommendedName>
        <fullName evidence="1">Spermatogenesis-associated protein 20-like TRX domain-containing protein</fullName>
    </recommendedName>
</protein>
<keyword evidence="3" id="KW-1185">Reference proteome</keyword>
<sequence>MSATTGTVRSLAELTNVLSESKSPYLLQHQDNPVAWQEFNPATLALAAELQRPIFLSSGYSACHWCHVLAHESFENAQIAKVMNENFINIKIDREERPDVDRLYMQYLLAMGKGGGWPLSVFLTPTLEPFFAGTYFPPKQFRALLERVADLWEDDRDQCEKLGRDVIASMKEMSAESSSRTPSSLKAILDSHPANKLYTHLRTSYDPEHGGFYQSARMRSGPKFPSPSLTLEPLARIALWGGRPGDRPPLGVAASTAHNGPELVREQSRVMGVRMLRAIREGGVRDWVGGGVARYSVDEKWKVPHFEKMLYDQAQLVSSSLDFALLSDPSSPGLEPDERETRTADRKRCFDLAADILGYCLRDLRSPGGGFYTAEDADSAQERGGKKSEGAFYVWTREEIEEVLGREDASVFAYFFGVKADGNVNPEHDAHGELTGMNILYQARSVRDVATKYKLSEEEATEKIQLGCARLKKRRDETRERPGLDDKILTSCNGLMMTALAKASTYLPSGYAVESRCAEAADGIVRFIKKEMWDDQDKKLWRSYREGRGTIGQTDDYAFLIQGLLHMYEATYSPSYLSFAIALQSAQDDLFWDPSPPHGYFASAPDQHVLIRLKDTQDGAEPSATSVSVHNLARLALYASDRFEAYEKQAEDVYLSIGEELGSVPRAWGGVVAGLMQLERGWREFVVTGSDAEAKPYLDLLRESYMPNKVVIRIDPDNPPFELGEVNATVNALLSEKKAGLRVCEAGVCGIPIVDLEEAARAIRGE</sequence>
<gene>
    <name evidence="2" type="ORF">MKK02DRAFT_26297</name>
</gene>
<reference evidence="2" key="1">
    <citation type="journal article" date="2022" name="G3 (Bethesda)">
        <title>High quality genome of the basidiomycete yeast Dioszegia hungarica PDD-24b-2 isolated from cloud water.</title>
        <authorList>
            <person name="Jarrige D."/>
            <person name="Haridas S."/>
            <person name="Bleykasten-Grosshans C."/>
            <person name="Joly M."/>
            <person name="Nadalig T."/>
            <person name="Sancelme M."/>
            <person name="Vuilleumier S."/>
            <person name="Grigoriev I.V."/>
            <person name="Amato P."/>
            <person name="Bringel F."/>
        </authorList>
    </citation>
    <scope>NUCLEOTIDE SEQUENCE</scope>
    <source>
        <strain evidence="2">PDD-24b-2</strain>
    </source>
</reference>
<proteinExistence type="predicted"/>
<feature type="domain" description="Spermatogenesis-associated protein 20-like TRX" evidence="1">
    <location>
        <begin position="16"/>
        <end position="170"/>
    </location>
</feature>
<name>A0AA38HBG7_9TREE</name>
<dbReference type="GeneID" id="77726370"/>
<accession>A0AA38HBG7</accession>
<dbReference type="InterPro" id="IPR008928">
    <property type="entry name" value="6-hairpin_glycosidase_sf"/>
</dbReference>
<dbReference type="SUPFAM" id="SSF48208">
    <property type="entry name" value="Six-hairpin glycosidases"/>
    <property type="match status" value="1"/>
</dbReference>
<dbReference type="PANTHER" id="PTHR42899">
    <property type="entry name" value="SPERMATOGENESIS-ASSOCIATED PROTEIN 20"/>
    <property type="match status" value="1"/>
</dbReference>
<evidence type="ECO:0000313" key="2">
    <source>
        <dbReference type="EMBL" id="KAI9636589.1"/>
    </source>
</evidence>
<dbReference type="InterPro" id="IPR004879">
    <property type="entry name" value="Ssp411-like_TRX"/>
</dbReference>
<dbReference type="Gene3D" id="3.40.30.10">
    <property type="entry name" value="Glutaredoxin"/>
    <property type="match status" value="1"/>
</dbReference>
<evidence type="ECO:0000259" key="1">
    <source>
        <dbReference type="Pfam" id="PF03190"/>
    </source>
</evidence>
<dbReference type="Gene3D" id="1.50.10.10">
    <property type="match status" value="1"/>
</dbReference>
<dbReference type="CDD" id="cd02955">
    <property type="entry name" value="SSP411"/>
    <property type="match status" value="1"/>
</dbReference>
<dbReference type="EMBL" id="JAKWFO010000005">
    <property type="protein sequence ID" value="KAI9636589.1"/>
    <property type="molecule type" value="Genomic_DNA"/>
</dbReference>
<dbReference type="Pfam" id="PF03190">
    <property type="entry name" value="Thioredox_DsbH"/>
    <property type="match status" value="1"/>
</dbReference>
<dbReference type="AlphaFoldDB" id="A0AA38HBG7"/>
<dbReference type="SUPFAM" id="SSF52833">
    <property type="entry name" value="Thioredoxin-like"/>
    <property type="match status" value="1"/>
</dbReference>
<dbReference type="PIRSF" id="PIRSF006402">
    <property type="entry name" value="UCP006402_thioredoxin"/>
    <property type="match status" value="1"/>
</dbReference>
<organism evidence="2 3">
    <name type="scientific">Dioszegia hungarica</name>
    <dbReference type="NCBI Taxonomy" id="4972"/>
    <lineage>
        <taxon>Eukaryota</taxon>
        <taxon>Fungi</taxon>
        <taxon>Dikarya</taxon>
        <taxon>Basidiomycota</taxon>
        <taxon>Agaricomycotina</taxon>
        <taxon>Tremellomycetes</taxon>
        <taxon>Tremellales</taxon>
        <taxon>Bulleribasidiaceae</taxon>
        <taxon>Dioszegia</taxon>
    </lineage>
</organism>